<comment type="similarity">
    <text evidence="2">Belongs to the ATPase epsilon chain family.</text>
</comment>
<protein>
    <recommendedName>
        <fullName evidence="7">ATP synthase F1 complex delta/epsilon subunit N-terminal domain-containing protein</fullName>
    </recommendedName>
</protein>
<evidence type="ECO:0000313" key="10">
    <source>
        <dbReference type="Proteomes" id="UP001284901"/>
    </source>
</evidence>
<dbReference type="Proteomes" id="UP001288320">
    <property type="component" value="Unassembled WGS sequence"/>
</dbReference>
<gene>
    <name evidence="8" type="ORF">R6G74_02345</name>
    <name evidence="9" type="ORF">R6P33_04375</name>
</gene>
<sequence>MLDVEIVSQRELAWRGNAESVTAPGTEGSVGILTDHTPLVALLTEGNVEVRGCADGRDRSFTMSGSGFLTVTANQVIVVADSVSEQSVTER</sequence>
<accession>A0AAW9HEC6</accession>
<comment type="caution">
    <text evidence="8">The sequence shown here is derived from an EMBL/GenBank/DDBJ whole genome shotgun (WGS) entry which is preliminary data.</text>
</comment>
<dbReference type="Pfam" id="PF02823">
    <property type="entry name" value="ATP-synt_DE_N"/>
    <property type="match status" value="1"/>
</dbReference>
<organism evidence="8 11">
    <name type="scientific">Actinotignum timonense</name>
    <dbReference type="NCBI Taxonomy" id="1870995"/>
    <lineage>
        <taxon>Bacteria</taxon>
        <taxon>Bacillati</taxon>
        <taxon>Actinomycetota</taxon>
        <taxon>Actinomycetes</taxon>
        <taxon>Actinomycetales</taxon>
        <taxon>Actinomycetaceae</taxon>
        <taxon>Actinotignum</taxon>
    </lineage>
</organism>
<evidence type="ECO:0000259" key="7">
    <source>
        <dbReference type="Pfam" id="PF02823"/>
    </source>
</evidence>
<dbReference type="EMBL" id="JAWNFV010000003">
    <property type="protein sequence ID" value="MDY5140159.1"/>
    <property type="molecule type" value="Genomic_DNA"/>
</dbReference>
<evidence type="ECO:0000313" key="8">
    <source>
        <dbReference type="EMBL" id="MDY5140159.1"/>
    </source>
</evidence>
<dbReference type="AlphaFoldDB" id="A0AAW9HEC6"/>
<evidence type="ECO:0000256" key="2">
    <source>
        <dbReference type="ARBA" id="ARBA00005712"/>
    </source>
</evidence>
<evidence type="ECO:0000256" key="1">
    <source>
        <dbReference type="ARBA" id="ARBA00004202"/>
    </source>
</evidence>
<dbReference type="RefSeq" id="WP_035277070.1">
    <property type="nucleotide sequence ID" value="NZ_CAUPFC010000004.1"/>
</dbReference>
<evidence type="ECO:0000256" key="4">
    <source>
        <dbReference type="ARBA" id="ARBA00023065"/>
    </source>
</evidence>
<dbReference type="CDD" id="cd12152">
    <property type="entry name" value="F1-ATPase_delta"/>
    <property type="match status" value="1"/>
</dbReference>
<keyword evidence="3" id="KW-0813">Transport</keyword>
<keyword evidence="6" id="KW-0066">ATP synthesis</keyword>
<dbReference type="GO" id="GO:0045259">
    <property type="term" value="C:proton-transporting ATP synthase complex"/>
    <property type="evidence" value="ECO:0007669"/>
    <property type="project" value="UniProtKB-KW"/>
</dbReference>
<dbReference type="Gene3D" id="2.60.15.10">
    <property type="entry name" value="F0F1 ATP synthase delta/epsilon subunit, N-terminal"/>
    <property type="match status" value="1"/>
</dbReference>
<dbReference type="Proteomes" id="UP001284901">
    <property type="component" value="Unassembled WGS sequence"/>
</dbReference>
<proteinExistence type="inferred from homology"/>
<dbReference type="GO" id="GO:0046933">
    <property type="term" value="F:proton-transporting ATP synthase activity, rotational mechanism"/>
    <property type="evidence" value="ECO:0007669"/>
    <property type="project" value="InterPro"/>
</dbReference>
<dbReference type="GeneID" id="92813634"/>
<evidence type="ECO:0000256" key="6">
    <source>
        <dbReference type="ARBA" id="ARBA00023196"/>
    </source>
</evidence>
<reference evidence="8 10" key="1">
    <citation type="submission" date="2023-10" db="EMBL/GenBank/DDBJ databases">
        <title>Whole Genome based description of the genera Actinobaculum and Actinotignum reveals a complex phylogenetic relationship within the species included in the genus Actinotignum.</title>
        <authorList>
            <person name="Jensen C.S."/>
            <person name="Dargis R."/>
            <person name="Kemp M."/>
            <person name="Christensen J.J."/>
        </authorList>
    </citation>
    <scope>NUCLEOTIDE SEQUENCE</scope>
    <source>
        <strain evidence="9 10">SLA_B089</strain>
        <strain evidence="8">SLA_B245</strain>
    </source>
</reference>
<feature type="domain" description="ATP synthase F1 complex delta/epsilon subunit N-terminal" evidence="7">
    <location>
        <begin position="2"/>
        <end position="82"/>
    </location>
</feature>
<keyword evidence="4" id="KW-0406">Ion transport</keyword>
<dbReference type="EMBL" id="JAWNFY010000009">
    <property type="protein sequence ID" value="MDY5146258.1"/>
    <property type="molecule type" value="Genomic_DNA"/>
</dbReference>
<keyword evidence="5" id="KW-0472">Membrane</keyword>
<dbReference type="SUPFAM" id="SSF51344">
    <property type="entry name" value="Epsilon subunit of F1F0-ATP synthase N-terminal domain"/>
    <property type="match status" value="1"/>
</dbReference>
<comment type="subcellular location">
    <subcellularLocation>
        <location evidence="1">Cell membrane</location>
        <topology evidence="1">Peripheral membrane protein</topology>
    </subcellularLocation>
</comment>
<evidence type="ECO:0000256" key="5">
    <source>
        <dbReference type="ARBA" id="ARBA00023136"/>
    </source>
</evidence>
<dbReference type="InterPro" id="IPR001469">
    <property type="entry name" value="ATP_synth_F1_dsu/esu"/>
</dbReference>
<keyword evidence="6" id="KW-0139">CF(1)</keyword>
<name>A0AAW9HEC6_9ACTO</name>
<evidence type="ECO:0000313" key="11">
    <source>
        <dbReference type="Proteomes" id="UP001288320"/>
    </source>
</evidence>
<evidence type="ECO:0000313" key="9">
    <source>
        <dbReference type="EMBL" id="MDY5146258.1"/>
    </source>
</evidence>
<keyword evidence="10" id="KW-1185">Reference proteome</keyword>
<dbReference type="InterPro" id="IPR036771">
    <property type="entry name" value="ATPsynth_dsu/esu_N"/>
</dbReference>
<dbReference type="InterPro" id="IPR020546">
    <property type="entry name" value="ATP_synth_F1_dsu/esu_N"/>
</dbReference>
<dbReference type="GO" id="GO:0005886">
    <property type="term" value="C:plasma membrane"/>
    <property type="evidence" value="ECO:0007669"/>
    <property type="project" value="UniProtKB-SubCell"/>
</dbReference>
<evidence type="ECO:0000256" key="3">
    <source>
        <dbReference type="ARBA" id="ARBA00022448"/>
    </source>
</evidence>